<comment type="caution">
    <text evidence="1">The sequence shown here is derived from an EMBL/GenBank/DDBJ whole genome shotgun (WGS) entry which is preliminary data.</text>
</comment>
<dbReference type="RefSeq" id="WP_400883071.1">
    <property type="nucleotide sequence ID" value="NZ_JBIWXY010000002.1"/>
</dbReference>
<name>A0ABW8GPS3_9PROT</name>
<dbReference type="Proteomes" id="UP001617669">
    <property type="component" value="Unassembled WGS sequence"/>
</dbReference>
<gene>
    <name evidence="1" type="ORF">ACIKP9_11785</name>
</gene>
<organism evidence="1 2">
    <name type="scientific">Methylobacillus methanolivorans</name>
    <dbReference type="NCBI Taxonomy" id="1848927"/>
    <lineage>
        <taxon>Bacteria</taxon>
        <taxon>Pseudomonadati</taxon>
        <taxon>Pseudomonadota</taxon>
        <taxon>Betaproteobacteria</taxon>
        <taxon>Nitrosomonadales</taxon>
        <taxon>Methylophilaceae</taxon>
        <taxon>Methylobacillus</taxon>
    </lineage>
</organism>
<evidence type="ECO:0000313" key="2">
    <source>
        <dbReference type="Proteomes" id="UP001617669"/>
    </source>
</evidence>
<protein>
    <submittedName>
        <fullName evidence="1">Uncharacterized protein</fullName>
    </submittedName>
</protein>
<proteinExistence type="predicted"/>
<evidence type="ECO:0000313" key="1">
    <source>
        <dbReference type="EMBL" id="MFJ5446913.1"/>
    </source>
</evidence>
<dbReference type="EMBL" id="JBIWXY010000002">
    <property type="protein sequence ID" value="MFJ5446913.1"/>
    <property type="molecule type" value="Genomic_DNA"/>
</dbReference>
<reference evidence="1 2" key="1">
    <citation type="submission" date="2024-11" db="EMBL/GenBank/DDBJ databases">
        <authorList>
            <person name="Kaparullina E.N."/>
            <person name="Delegan Y.A."/>
            <person name="Doronina N.V."/>
        </authorList>
    </citation>
    <scope>NUCLEOTIDE SEQUENCE [LARGE SCALE GENOMIC DNA]</scope>
    <source>
        <strain evidence="1 2">7sh_L</strain>
    </source>
</reference>
<accession>A0ABW8GPS3</accession>
<sequence>MKLHLKGFLLTQLHQLGGMRDTHLLALTMQSYSLSDQFARNSLRIALDELSSAGLVQRQDPELMSEHGQEILSFHYQLSHFGLERMHDTGLITTA</sequence>
<keyword evidence="2" id="KW-1185">Reference proteome</keyword>